<feature type="transmembrane region" description="Helical" evidence="1">
    <location>
        <begin position="25"/>
        <end position="42"/>
    </location>
</feature>
<accession>V5BTU6</accession>
<comment type="caution">
    <text evidence="2">The sequence shown here is derived from an EMBL/GenBank/DDBJ whole genome shotgun (WGS) entry which is preliminary data.</text>
</comment>
<gene>
    <name evidence="2" type="ORF">TCDM_01599</name>
</gene>
<evidence type="ECO:0000256" key="1">
    <source>
        <dbReference type="SAM" id="Phobius"/>
    </source>
</evidence>
<keyword evidence="1" id="KW-1133">Transmembrane helix</keyword>
<protein>
    <submittedName>
        <fullName evidence="2">Uncharacterized protein</fullName>
    </submittedName>
</protein>
<sequence length="123" mass="13932">MQNQVLILHFTHTCIYNFFSLPSSFFFFLCLLLVHIPVCVCLSPNLHPPTPFSFFLAASPSVFGLYFTFPVLLSYFCLFQEDIDCCSSCASFCHCCHILMAVEELPLTQCCLLLLLLITCRVG</sequence>
<dbReference type="Proteomes" id="UP000017861">
    <property type="component" value="Unassembled WGS sequence"/>
</dbReference>
<dbReference type="AlphaFoldDB" id="V5BTU6"/>
<dbReference type="VEuPathDB" id="TriTrypDB:TCDM_01599"/>
<organism evidence="2 3">
    <name type="scientific">Trypanosoma cruzi Dm28c</name>
    <dbReference type="NCBI Taxonomy" id="1416333"/>
    <lineage>
        <taxon>Eukaryota</taxon>
        <taxon>Discoba</taxon>
        <taxon>Euglenozoa</taxon>
        <taxon>Kinetoplastea</taxon>
        <taxon>Metakinetoplastina</taxon>
        <taxon>Trypanosomatida</taxon>
        <taxon>Trypanosomatidae</taxon>
        <taxon>Trypanosoma</taxon>
        <taxon>Schizotrypanum</taxon>
    </lineage>
</organism>
<name>V5BTU6_TRYCR</name>
<reference evidence="2 3" key="1">
    <citation type="journal article" date="2014" name="Genome Announc.">
        <title>Trypanosoma cruzi Clone Dm28c Draft Genome Sequence.</title>
        <authorList>
            <person name="Grisard E.C."/>
            <person name="Teixeira S.M."/>
            <person name="de Almeida L.G."/>
            <person name="Stoco P.H."/>
            <person name="Gerber A.L."/>
            <person name="Talavera-Lopez C."/>
            <person name="Lima O.C."/>
            <person name="Andersson B."/>
            <person name="de Vasconcelos A.T."/>
        </authorList>
    </citation>
    <scope>NUCLEOTIDE SEQUENCE [LARGE SCALE GENOMIC DNA]</scope>
    <source>
        <strain evidence="2 3">Dm28c</strain>
    </source>
</reference>
<dbReference type="EMBL" id="AYLP01000010">
    <property type="protein sequence ID" value="ESS69612.1"/>
    <property type="molecule type" value="Genomic_DNA"/>
</dbReference>
<feature type="transmembrane region" description="Helical" evidence="1">
    <location>
        <begin position="54"/>
        <end position="76"/>
    </location>
</feature>
<keyword evidence="1" id="KW-0472">Membrane</keyword>
<evidence type="ECO:0000313" key="3">
    <source>
        <dbReference type="Proteomes" id="UP000017861"/>
    </source>
</evidence>
<keyword evidence="1" id="KW-0812">Transmembrane</keyword>
<proteinExistence type="predicted"/>
<evidence type="ECO:0000313" key="2">
    <source>
        <dbReference type="EMBL" id="ESS69612.1"/>
    </source>
</evidence>